<keyword evidence="4" id="KW-0808">Transferase</keyword>
<comment type="similarity">
    <text evidence="3">Belongs to the NSE2 family.</text>
</comment>
<dbReference type="InterPro" id="IPR026846">
    <property type="entry name" value="Nse2(Mms21)"/>
</dbReference>
<proteinExistence type="inferred from homology"/>
<organism evidence="13 14">
    <name type="scientific">Coniochaeta hoffmannii</name>
    <dbReference type="NCBI Taxonomy" id="91930"/>
    <lineage>
        <taxon>Eukaryota</taxon>
        <taxon>Fungi</taxon>
        <taxon>Dikarya</taxon>
        <taxon>Ascomycota</taxon>
        <taxon>Pezizomycotina</taxon>
        <taxon>Sordariomycetes</taxon>
        <taxon>Sordariomycetidae</taxon>
        <taxon>Coniochaetales</taxon>
        <taxon>Coniochaetaceae</taxon>
        <taxon>Coniochaeta</taxon>
    </lineage>
</organism>
<evidence type="ECO:0000256" key="6">
    <source>
        <dbReference type="ARBA" id="ARBA00022771"/>
    </source>
</evidence>
<keyword evidence="14" id="KW-1185">Reference proteome</keyword>
<dbReference type="CDD" id="cd16651">
    <property type="entry name" value="SPL-RING_NSE2"/>
    <property type="match status" value="1"/>
</dbReference>
<evidence type="ECO:0000256" key="2">
    <source>
        <dbReference type="ARBA" id="ARBA00004718"/>
    </source>
</evidence>
<dbReference type="GO" id="GO:0005634">
    <property type="term" value="C:nucleus"/>
    <property type="evidence" value="ECO:0007669"/>
    <property type="project" value="UniProtKB-SubCell"/>
</dbReference>
<dbReference type="PANTHER" id="PTHR21330:SF1">
    <property type="entry name" value="E3 SUMO-PROTEIN LIGASE NSE2"/>
    <property type="match status" value="1"/>
</dbReference>
<name>A0AA38W148_9PEZI</name>
<evidence type="ECO:0000256" key="9">
    <source>
        <dbReference type="ARBA" id="ARBA00023242"/>
    </source>
</evidence>
<dbReference type="PANTHER" id="PTHR21330">
    <property type="entry name" value="E3 SUMO-PROTEIN LIGASE NSE2"/>
    <property type="match status" value="1"/>
</dbReference>
<dbReference type="Pfam" id="PF11789">
    <property type="entry name" value="zf-Nse"/>
    <property type="match status" value="1"/>
</dbReference>
<dbReference type="AlphaFoldDB" id="A0AA38W148"/>
<keyword evidence="5" id="KW-0479">Metal-binding</keyword>
<evidence type="ECO:0000256" key="4">
    <source>
        <dbReference type="ARBA" id="ARBA00022679"/>
    </source>
</evidence>
<feature type="compositionally biased region" description="Basic and acidic residues" evidence="11">
    <location>
        <begin position="370"/>
        <end position="380"/>
    </location>
</feature>
<dbReference type="GO" id="GO:0000724">
    <property type="term" value="P:double-strand break repair via homologous recombination"/>
    <property type="evidence" value="ECO:0007669"/>
    <property type="project" value="InterPro"/>
</dbReference>
<dbReference type="Gene3D" id="3.30.40.10">
    <property type="entry name" value="Zinc/RING finger domain, C3HC4 (zinc finger)"/>
    <property type="match status" value="1"/>
</dbReference>
<dbReference type="GO" id="GO:0016925">
    <property type="term" value="P:protein sumoylation"/>
    <property type="evidence" value="ECO:0007669"/>
    <property type="project" value="TreeGrafter"/>
</dbReference>
<evidence type="ECO:0000256" key="7">
    <source>
        <dbReference type="ARBA" id="ARBA00022786"/>
    </source>
</evidence>
<reference evidence="13" key="1">
    <citation type="submission" date="2022-07" db="EMBL/GenBank/DDBJ databases">
        <title>Fungi with potential for degradation of polypropylene.</title>
        <authorList>
            <person name="Gostincar C."/>
        </authorList>
    </citation>
    <scope>NUCLEOTIDE SEQUENCE</scope>
    <source>
        <strain evidence="13">EXF-13287</strain>
    </source>
</reference>
<comment type="subcellular location">
    <subcellularLocation>
        <location evidence="1">Nucleus</location>
    </subcellularLocation>
</comment>
<accession>A0AA38W148</accession>
<dbReference type="SUPFAM" id="SSF57850">
    <property type="entry name" value="RING/U-box"/>
    <property type="match status" value="1"/>
</dbReference>
<keyword evidence="7" id="KW-0833">Ubl conjugation pathway</keyword>
<dbReference type="InterPro" id="IPR004181">
    <property type="entry name" value="Znf_MIZ"/>
</dbReference>
<evidence type="ECO:0000256" key="10">
    <source>
        <dbReference type="PROSITE-ProRule" id="PRU00452"/>
    </source>
</evidence>
<dbReference type="EMBL" id="JANBVN010000002">
    <property type="protein sequence ID" value="KAJ9165589.1"/>
    <property type="molecule type" value="Genomic_DNA"/>
</dbReference>
<evidence type="ECO:0000256" key="1">
    <source>
        <dbReference type="ARBA" id="ARBA00004123"/>
    </source>
</evidence>
<keyword evidence="6 10" id="KW-0863">Zinc-finger</keyword>
<dbReference type="InterPro" id="IPR013083">
    <property type="entry name" value="Znf_RING/FYVE/PHD"/>
</dbReference>
<feature type="domain" description="SP-RING-type" evidence="12">
    <location>
        <begin position="289"/>
        <end position="370"/>
    </location>
</feature>
<feature type="compositionally biased region" description="Acidic residues" evidence="11">
    <location>
        <begin position="381"/>
        <end position="390"/>
    </location>
</feature>
<gene>
    <name evidence="13" type="ORF">NKR19_g195</name>
</gene>
<evidence type="ECO:0000256" key="5">
    <source>
        <dbReference type="ARBA" id="ARBA00022723"/>
    </source>
</evidence>
<comment type="pathway">
    <text evidence="2">Protein modification; protein sumoylation.</text>
</comment>
<keyword evidence="8" id="KW-0862">Zinc</keyword>
<dbReference type="GO" id="GO:0030915">
    <property type="term" value="C:Smc5-Smc6 complex"/>
    <property type="evidence" value="ECO:0007669"/>
    <property type="project" value="InterPro"/>
</dbReference>
<feature type="region of interest" description="Disordered" evidence="11">
    <location>
        <begin position="370"/>
        <end position="419"/>
    </location>
</feature>
<dbReference type="GO" id="GO:0061665">
    <property type="term" value="F:SUMO ligase activity"/>
    <property type="evidence" value="ECO:0007669"/>
    <property type="project" value="TreeGrafter"/>
</dbReference>
<feature type="compositionally biased region" description="Acidic residues" evidence="11">
    <location>
        <begin position="180"/>
        <end position="201"/>
    </location>
</feature>
<evidence type="ECO:0000313" key="14">
    <source>
        <dbReference type="Proteomes" id="UP001174691"/>
    </source>
</evidence>
<protein>
    <recommendedName>
        <fullName evidence="12">SP-RING-type domain-containing protein</fullName>
    </recommendedName>
</protein>
<keyword evidence="9" id="KW-0539">Nucleus</keyword>
<dbReference type="Gene3D" id="1.20.120.1010">
    <property type="match status" value="1"/>
</dbReference>
<evidence type="ECO:0000259" key="12">
    <source>
        <dbReference type="PROSITE" id="PS51044"/>
    </source>
</evidence>
<evidence type="ECO:0000256" key="8">
    <source>
        <dbReference type="ARBA" id="ARBA00022833"/>
    </source>
</evidence>
<evidence type="ECO:0000313" key="13">
    <source>
        <dbReference type="EMBL" id="KAJ9165589.1"/>
    </source>
</evidence>
<feature type="compositionally biased region" description="Low complexity" evidence="11">
    <location>
        <begin position="15"/>
        <end position="26"/>
    </location>
</feature>
<dbReference type="GO" id="GO:0008270">
    <property type="term" value="F:zinc ion binding"/>
    <property type="evidence" value="ECO:0007669"/>
    <property type="project" value="UniProtKB-KW"/>
</dbReference>
<feature type="region of interest" description="Disordered" evidence="11">
    <location>
        <begin position="1"/>
        <end position="62"/>
    </location>
</feature>
<feature type="region of interest" description="Disordered" evidence="11">
    <location>
        <begin position="157"/>
        <end position="207"/>
    </location>
</feature>
<dbReference type="PROSITE" id="PS51044">
    <property type="entry name" value="ZF_SP_RING"/>
    <property type="match status" value="1"/>
</dbReference>
<evidence type="ECO:0000256" key="11">
    <source>
        <dbReference type="SAM" id="MobiDB-lite"/>
    </source>
</evidence>
<dbReference type="Proteomes" id="UP001174691">
    <property type="component" value="Unassembled WGS sequence"/>
</dbReference>
<evidence type="ECO:0000256" key="3">
    <source>
        <dbReference type="ARBA" id="ARBA00008212"/>
    </source>
</evidence>
<comment type="caution">
    <text evidence="13">The sequence shown here is derived from an EMBL/GenBank/DDBJ whole genome shotgun (WGS) entry which is preliminary data.</text>
</comment>
<sequence>MAPGRLLQNSRRRAGPSSASASAPASDQLPPYEPPSQPLNDAARHALAQISNNRSTRKFDDHLKKSTELIRDAVGATNDRAWENHNGLQQRLQKLAQRGEDKTDDDIANQEYAEELSERVSGMTGQLEAALRDIIDYRVELEDEPVVLDMVRGELESQAQNWRPSEEARKRKKANRPSDAMDEDVDPEVEEQEEADTEMGEQGDNSAVTGVSEILEKMRQSKAEDWTRMDMGQRYASHNDYVLFKRTLHDAQHPNEDGTIPHASTWFGPDGQPVLSKVGEEVDAPGGEDDDEIQIAGEVRTFRCPLSMRMIDEPYSSSKCKHTFDKTAIVDYLSNGQEKQCPETGCSAMLRLSDFFLDKIVLRKIKRQKQVDAQREKEDFGEQDEEDVDGDTVITGTANVKAERRGRGRQIVDDIEDDE</sequence>